<dbReference type="SUPFAM" id="SSF54556">
    <property type="entry name" value="Chitinase insertion domain"/>
    <property type="match status" value="1"/>
</dbReference>
<evidence type="ECO:0000313" key="3">
    <source>
        <dbReference type="Proteomes" id="UP000694383"/>
    </source>
</evidence>
<dbReference type="Proteomes" id="UP000694383">
    <property type="component" value="Unplaced"/>
</dbReference>
<dbReference type="InterPro" id="IPR001223">
    <property type="entry name" value="Glyco_hydro18_cat"/>
</dbReference>
<dbReference type="InterPro" id="IPR017853">
    <property type="entry name" value="GH"/>
</dbReference>
<dbReference type="SMART" id="SM00636">
    <property type="entry name" value="Glyco_18"/>
    <property type="match status" value="1"/>
</dbReference>
<dbReference type="Gene3D" id="3.20.20.80">
    <property type="entry name" value="Glycosidases"/>
    <property type="match status" value="1"/>
</dbReference>
<dbReference type="GO" id="GO:0005975">
    <property type="term" value="P:carbohydrate metabolic process"/>
    <property type="evidence" value="ECO:0007669"/>
    <property type="project" value="InterPro"/>
</dbReference>
<dbReference type="SUPFAM" id="SSF51445">
    <property type="entry name" value="(Trans)glycosidases"/>
    <property type="match status" value="1"/>
</dbReference>
<dbReference type="Ensembl" id="ENSOSIT00000027001.1">
    <property type="protein sequence ID" value="ENSOSIP00000025604.1"/>
    <property type="gene ID" value="ENSOSIG00000013420.1"/>
</dbReference>
<organism evidence="2 3">
    <name type="scientific">Oryzias sinensis</name>
    <name type="common">Chinese medaka</name>
    <dbReference type="NCBI Taxonomy" id="183150"/>
    <lineage>
        <taxon>Eukaryota</taxon>
        <taxon>Metazoa</taxon>
        <taxon>Chordata</taxon>
        <taxon>Craniata</taxon>
        <taxon>Vertebrata</taxon>
        <taxon>Euteleostomi</taxon>
        <taxon>Actinopterygii</taxon>
        <taxon>Neopterygii</taxon>
        <taxon>Teleostei</taxon>
        <taxon>Neoteleostei</taxon>
        <taxon>Acanthomorphata</taxon>
        <taxon>Ovalentaria</taxon>
        <taxon>Atherinomorphae</taxon>
        <taxon>Beloniformes</taxon>
        <taxon>Adrianichthyidae</taxon>
        <taxon>Oryziinae</taxon>
        <taxon>Oryzias</taxon>
    </lineage>
</organism>
<reference evidence="2" key="1">
    <citation type="submission" date="2025-08" db="UniProtKB">
        <authorList>
            <consortium name="Ensembl"/>
        </authorList>
    </citation>
    <scope>IDENTIFICATION</scope>
</reference>
<dbReference type="GO" id="GO:0005576">
    <property type="term" value="C:extracellular region"/>
    <property type="evidence" value="ECO:0007669"/>
    <property type="project" value="TreeGrafter"/>
</dbReference>
<dbReference type="InterPro" id="IPR029070">
    <property type="entry name" value="Chitinase_insertion_sf"/>
</dbReference>
<dbReference type="PANTHER" id="PTHR11177">
    <property type="entry name" value="CHITINASE"/>
    <property type="match status" value="1"/>
</dbReference>
<evidence type="ECO:0000313" key="2">
    <source>
        <dbReference type="Ensembl" id="ENSOSIP00000025604.1"/>
    </source>
</evidence>
<name>A0A8C8DS57_9TELE</name>
<dbReference type="AlphaFoldDB" id="A0A8C8DS57"/>
<dbReference type="InterPro" id="IPR011583">
    <property type="entry name" value="Chitinase_II/V-like_cat"/>
</dbReference>
<dbReference type="Pfam" id="PF00704">
    <property type="entry name" value="Glyco_hydro_18"/>
    <property type="match status" value="1"/>
</dbReference>
<dbReference type="GO" id="GO:0008061">
    <property type="term" value="F:chitin binding"/>
    <property type="evidence" value="ECO:0007669"/>
    <property type="project" value="InterPro"/>
</dbReference>
<dbReference type="PROSITE" id="PS51910">
    <property type="entry name" value="GH18_2"/>
    <property type="match status" value="1"/>
</dbReference>
<dbReference type="Gene3D" id="3.10.50.10">
    <property type="match status" value="1"/>
</dbReference>
<proteinExistence type="predicted"/>
<feature type="domain" description="GH18" evidence="1">
    <location>
        <begin position="1"/>
        <end position="202"/>
    </location>
</feature>
<keyword evidence="3" id="KW-1185">Reference proteome</keyword>
<dbReference type="GeneTree" id="ENSGT00940000162989"/>
<dbReference type="InterPro" id="IPR050314">
    <property type="entry name" value="Glycosyl_Hydrlase_18"/>
</dbReference>
<protein>
    <recommendedName>
        <fullName evidence="1">GH18 domain-containing protein</fullName>
    </recommendedName>
</protein>
<dbReference type="PANTHER" id="PTHR11177:SF379">
    <property type="entry name" value="CHITINASE"/>
    <property type="match status" value="1"/>
</dbReference>
<accession>A0A8C8DS57</accession>
<reference evidence="2" key="2">
    <citation type="submission" date="2025-09" db="UniProtKB">
        <authorList>
            <consortium name="Ensembl"/>
        </authorList>
    </citation>
    <scope>IDENTIFICATION</scope>
</reference>
<sequence>MVSTRANRDTFIQSSIKLLRRYGFDGLDLAWNYPAARGSPLEDKQRFTMLCKEVLEAYVAEGASTGQTRLLVSAAVSAGKGFIDAGYEIPELAKYLDFINVMTYDFHGTWESVTGHYSPLFKGSRDFGDHVYHNTDFAMRYWRDKGTPVEKLNMGFGTYGRTFRLSTQSSQLGAPVIGPAAAGIYTGEAGFWSYYEVKQNER</sequence>
<evidence type="ECO:0000259" key="1">
    <source>
        <dbReference type="PROSITE" id="PS51910"/>
    </source>
</evidence>